<comment type="caution">
    <text evidence="2">The sequence shown here is derived from an EMBL/GenBank/DDBJ whole genome shotgun (WGS) entry which is preliminary data.</text>
</comment>
<dbReference type="RefSeq" id="WP_188359841.1">
    <property type="nucleotide sequence ID" value="NZ_BMDC01000003.1"/>
</dbReference>
<dbReference type="EMBL" id="BMDC01000003">
    <property type="protein sequence ID" value="GGH63973.1"/>
    <property type="molecule type" value="Genomic_DNA"/>
</dbReference>
<dbReference type="AlphaFoldDB" id="A0A917IWG9"/>
<dbReference type="InterPro" id="IPR045598">
    <property type="entry name" value="DUF6457"/>
</dbReference>
<dbReference type="Pfam" id="PF20058">
    <property type="entry name" value="DUF6457"/>
    <property type="match status" value="1"/>
</dbReference>
<dbReference type="Proteomes" id="UP000600171">
    <property type="component" value="Unassembled WGS sequence"/>
</dbReference>
<evidence type="ECO:0000313" key="3">
    <source>
        <dbReference type="Proteomes" id="UP000600171"/>
    </source>
</evidence>
<protein>
    <recommendedName>
        <fullName evidence="1">DUF6457 domain-containing protein</fullName>
    </recommendedName>
</protein>
<reference evidence="2 3" key="1">
    <citation type="journal article" date="2014" name="Int. J. Syst. Evol. Microbiol.">
        <title>Complete genome sequence of Corynebacterium casei LMG S-19264T (=DSM 44701T), isolated from a smear-ripened cheese.</title>
        <authorList>
            <consortium name="US DOE Joint Genome Institute (JGI-PGF)"/>
            <person name="Walter F."/>
            <person name="Albersmeier A."/>
            <person name="Kalinowski J."/>
            <person name="Ruckert C."/>
        </authorList>
    </citation>
    <scope>NUCLEOTIDE SEQUENCE [LARGE SCALE GENOMIC DNA]</scope>
    <source>
        <strain evidence="2 3">CCM 8669</strain>
    </source>
</reference>
<feature type="domain" description="DUF6457" evidence="1">
    <location>
        <begin position="12"/>
        <end position="88"/>
    </location>
</feature>
<keyword evidence="3" id="KW-1185">Reference proteome</keyword>
<evidence type="ECO:0000259" key="1">
    <source>
        <dbReference type="Pfam" id="PF20058"/>
    </source>
</evidence>
<proteinExistence type="predicted"/>
<gene>
    <name evidence="2" type="ORF">GCM10007359_15790</name>
</gene>
<organism evidence="2 3">
    <name type="scientific">Rothia aerolata</name>
    <dbReference type="NCBI Taxonomy" id="1812262"/>
    <lineage>
        <taxon>Bacteria</taxon>
        <taxon>Bacillati</taxon>
        <taxon>Actinomycetota</taxon>
        <taxon>Actinomycetes</taxon>
        <taxon>Micrococcales</taxon>
        <taxon>Micrococcaceae</taxon>
        <taxon>Rothia</taxon>
    </lineage>
</organism>
<name>A0A917IWG9_9MICC</name>
<accession>A0A917IWG9</accession>
<evidence type="ECO:0000313" key="2">
    <source>
        <dbReference type="EMBL" id="GGH63973.1"/>
    </source>
</evidence>
<sequence>MSEKKPDDLIRAKEFLGQVSKDLELNPEIIDEVMPYLLGMTKHIAHDVVRPAAPLAAFLVGLSAQNADVEVIKQRIAEVEEAVKGYRDGQA</sequence>